<reference evidence="2" key="1">
    <citation type="submission" date="2022-11" db="UniProtKB">
        <authorList>
            <consortium name="WormBaseParasite"/>
        </authorList>
    </citation>
    <scope>IDENTIFICATION</scope>
</reference>
<proteinExistence type="predicted"/>
<name>A0AC35G0J7_9BILA</name>
<dbReference type="Proteomes" id="UP000887580">
    <property type="component" value="Unplaced"/>
</dbReference>
<evidence type="ECO:0000313" key="2">
    <source>
        <dbReference type="WBParaSite" id="PS1159_v2.g22321.t1"/>
    </source>
</evidence>
<dbReference type="WBParaSite" id="PS1159_v2.g22321.t1">
    <property type="protein sequence ID" value="PS1159_v2.g22321.t1"/>
    <property type="gene ID" value="PS1159_v2.g22321"/>
</dbReference>
<sequence length="223" mass="26315">MSTMFMNTSSITVVAALPHPRGWGDVPPCEEHDESLNKVVGLVKLASPEFCCHLVEKSTLMLYMPGELTSQTLSRDDFIELLEQCEDQFQYKRVLVCFDKTQMHPRHGIARALGCIGFNVLPPASFPDYLNKKSLFCMHLLFFFVKFFFVLYIFSFTDFFFYISRFKPLKFFLCRFLLKILLLLYRSILFLCITFFYTNKLKKRESKMQLKNTKIFQFNKLQM</sequence>
<organism evidence="1 2">
    <name type="scientific">Panagrolaimus sp. PS1159</name>
    <dbReference type="NCBI Taxonomy" id="55785"/>
    <lineage>
        <taxon>Eukaryota</taxon>
        <taxon>Metazoa</taxon>
        <taxon>Ecdysozoa</taxon>
        <taxon>Nematoda</taxon>
        <taxon>Chromadorea</taxon>
        <taxon>Rhabditida</taxon>
        <taxon>Tylenchina</taxon>
        <taxon>Panagrolaimomorpha</taxon>
        <taxon>Panagrolaimoidea</taxon>
        <taxon>Panagrolaimidae</taxon>
        <taxon>Panagrolaimus</taxon>
    </lineage>
</organism>
<evidence type="ECO:0000313" key="1">
    <source>
        <dbReference type="Proteomes" id="UP000887580"/>
    </source>
</evidence>
<accession>A0AC35G0J7</accession>
<protein>
    <submittedName>
        <fullName evidence="2">Ornithine decarboxylase antizyme</fullName>
    </submittedName>
</protein>